<dbReference type="RefSeq" id="WP_180282755.1">
    <property type="nucleotide sequence ID" value="NZ_JABFDB010000010.1"/>
</dbReference>
<comment type="pathway">
    <text evidence="6">Cofactor biosynthesis; NAD(+) biosynthesis; iminoaspartate from L-aspartate (dehydrogenase route): step 1/1.</text>
</comment>
<feature type="domain" description="Aspartate/homoserine dehydrogenase NAD-binding" evidence="8">
    <location>
        <begin position="12"/>
        <end position="111"/>
    </location>
</feature>
<dbReference type="Gene3D" id="3.30.360.10">
    <property type="entry name" value="Dihydrodipicolinate Reductase, domain 2"/>
    <property type="match status" value="1"/>
</dbReference>
<dbReference type="HAMAP" id="MF_01265">
    <property type="entry name" value="NadX"/>
    <property type="match status" value="1"/>
</dbReference>
<evidence type="ECO:0000256" key="5">
    <source>
        <dbReference type="ARBA" id="ARBA00023027"/>
    </source>
</evidence>
<organism evidence="9 10">
    <name type="scientific">Azospirillum oleiclasticum</name>
    <dbReference type="NCBI Taxonomy" id="2735135"/>
    <lineage>
        <taxon>Bacteria</taxon>
        <taxon>Pseudomonadati</taxon>
        <taxon>Pseudomonadota</taxon>
        <taxon>Alphaproteobacteria</taxon>
        <taxon>Rhodospirillales</taxon>
        <taxon>Azospirillaceae</taxon>
        <taxon>Azospirillum</taxon>
    </lineage>
</organism>
<comment type="similarity">
    <text evidence="1 6">Belongs to the L-aspartate dehydrogenase family.</text>
</comment>
<dbReference type="Pfam" id="PF03447">
    <property type="entry name" value="NAD_binding_3"/>
    <property type="match status" value="1"/>
</dbReference>
<reference evidence="9 10" key="1">
    <citation type="submission" date="2020-05" db="EMBL/GenBank/DDBJ databases">
        <title>Azospirillum oleiclasticum sp. nov, a nitrogen-fixing and heavy crude oil-emulsifying bacterium isolated from the crude oil of Yumen Oilfield.</title>
        <authorList>
            <person name="Wu D."/>
            <person name="Cai M."/>
            <person name="Zhang X."/>
        </authorList>
    </citation>
    <scope>NUCLEOTIDE SEQUENCE [LARGE SCALE GENOMIC DNA]</scope>
    <source>
        <strain evidence="9 10">ROY-1-1-2</strain>
    </source>
</reference>
<sequence>MRRDMATVGLIGRGAIGGPIIEALAAGSVPGHRLGSVLVRSPAKEYETDRLEALLAARPSLVIEAAGQDALRQHGEAVLRAGIDLLVFSIGALADAELEAVLHGAARGGGRLLLSTGAVGGLDALKALREAGAIDSVRLHSTTTCGALLRPWMDERQQAALRDATAPVPVFEGTAREACRLFPASANVSAAIALASVGLDRVTVQLVGDPQATAKRHRIEAEGADSRITMVVENRISADNPRTSRITPFAALRWLRDQAADIVVGA</sequence>
<dbReference type="PIRSF" id="PIRSF005227">
    <property type="entry name" value="Asp_dh_NAD_syn"/>
    <property type="match status" value="1"/>
</dbReference>
<dbReference type="PANTHER" id="PTHR31873">
    <property type="entry name" value="L-ASPARTATE DEHYDROGENASE-RELATED"/>
    <property type="match status" value="1"/>
</dbReference>
<comment type="miscellaneous">
    <text evidence="6">The iminoaspartate product is unstable in aqueous solution and can decompose to oxaloacetate and ammonia.</text>
</comment>
<accession>A0ABX2TE58</accession>
<dbReference type="InterPro" id="IPR036291">
    <property type="entry name" value="NAD(P)-bd_dom_sf"/>
</dbReference>
<dbReference type="InterPro" id="IPR002811">
    <property type="entry name" value="Asp_DH"/>
</dbReference>
<dbReference type="SUPFAM" id="SSF55347">
    <property type="entry name" value="Glyceraldehyde-3-phosphate dehydrogenase-like, C-terminal domain"/>
    <property type="match status" value="1"/>
</dbReference>
<evidence type="ECO:0000256" key="2">
    <source>
        <dbReference type="ARBA" id="ARBA00022642"/>
    </source>
</evidence>
<feature type="binding site" evidence="6">
    <location>
        <position position="187"/>
    </location>
    <ligand>
        <name>NAD(+)</name>
        <dbReference type="ChEBI" id="CHEBI:57540"/>
    </ligand>
</feature>
<dbReference type="EMBL" id="JABFDB010000010">
    <property type="protein sequence ID" value="NYZ20975.1"/>
    <property type="molecule type" value="Genomic_DNA"/>
</dbReference>
<evidence type="ECO:0000313" key="10">
    <source>
        <dbReference type="Proteomes" id="UP000584642"/>
    </source>
</evidence>
<dbReference type="Proteomes" id="UP000584642">
    <property type="component" value="Unassembled WGS sequence"/>
</dbReference>
<dbReference type="InterPro" id="IPR020626">
    <property type="entry name" value="Asp_DH_prok"/>
</dbReference>
<dbReference type="PANTHER" id="PTHR31873:SF6">
    <property type="entry name" value="ASPARTATE DEHYDROGENASE DOMAIN-CONTAINING PROTEIN"/>
    <property type="match status" value="1"/>
</dbReference>
<gene>
    <name evidence="6" type="primary">nadX</name>
    <name evidence="9" type="ORF">HND93_14770</name>
</gene>
<keyword evidence="10" id="KW-1185">Reference proteome</keyword>
<dbReference type="Gene3D" id="3.40.50.720">
    <property type="entry name" value="NAD(P)-binding Rossmann-like Domain"/>
    <property type="match status" value="1"/>
</dbReference>
<keyword evidence="3 6" id="KW-0521">NADP</keyword>
<dbReference type="SUPFAM" id="SSF51735">
    <property type="entry name" value="NAD(P)-binding Rossmann-fold domains"/>
    <property type="match status" value="1"/>
</dbReference>
<evidence type="ECO:0000256" key="4">
    <source>
        <dbReference type="ARBA" id="ARBA00023002"/>
    </source>
</evidence>
<comment type="catalytic activity">
    <reaction evidence="6">
        <text>L-aspartate + NADP(+) + H2O = oxaloacetate + NH4(+) + NADPH + H(+)</text>
        <dbReference type="Rhea" id="RHEA:11784"/>
        <dbReference type="ChEBI" id="CHEBI:15377"/>
        <dbReference type="ChEBI" id="CHEBI:15378"/>
        <dbReference type="ChEBI" id="CHEBI:16452"/>
        <dbReference type="ChEBI" id="CHEBI:28938"/>
        <dbReference type="ChEBI" id="CHEBI:29991"/>
        <dbReference type="ChEBI" id="CHEBI:57783"/>
        <dbReference type="ChEBI" id="CHEBI:58349"/>
        <dbReference type="EC" id="1.4.1.21"/>
    </reaction>
</comment>
<comment type="catalytic activity">
    <reaction evidence="6">
        <text>L-aspartate + NAD(+) + H2O = oxaloacetate + NH4(+) + NADH + H(+)</text>
        <dbReference type="Rhea" id="RHEA:11788"/>
        <dbReference type="ChEBI" id="CHEBI:15377"/>
        <dbReference type="ChEBI" id="CHEBI:15378"/>
        <dbReference type="ChEBI" id="CHEBI:16452"/>
        <dbReference type="ChEBI" id="CHEBI:28938"/>
        <dbReference type="ChEBI" id="CHEBI:29991"/>
        <dbReference type="ChEBI" id="CHEBI:57540"/>
        <dbReference type="ChEBI" id="CHEBI:57945"/>
        <dbReference type="EC" id="1.4.1.21"/>
    </reaction>
</comment>
<dbReference type="InterPro" id="IPR011182">
    <property type="entry name" value="L-Asp_DH"/>
</dbReference>
<feature type="active site" evidence="6">
    <location>
        <position position="217"/>
    </location>
</feature>
<dbReference type="EC" id="1.4.1.21" evidence="6"/>
<dbReference type="InterPro" id="IPR005106">
    <property type="entry name" value="Asp/hSer_DH_NAD-bd"/>
</dbReference>
<keyword evidence="5 6" id="KW-0520">NAD</keyword>
<name>A0ABX2TE58_9PROT</name>
<dbReference type="Pfam" id="PF01958">
    <property type="entry name" value="Asp_DH_C"/>
    <property type="match status" value="1"/>
</dbReference>
<protein>
    <recommendedName>
        <fullName evidence="6">L-aspartate dehydrogenase</fullName>
        <ecNumber evidence="6">1.4.1.21</ecNumber>
    </recommendedName>
</protein>
<keyword evidence="2 6" id="KW-0662">Pyridine nucleotide biosynthesis</keyword>
<evidence type="ECO:0000259" key="7">
    <source>
        <dbReference type="Pfam" id="PF01958"/>
    </source>
</evidence>
<keyword evidence="4 6" id="KW-0560">Oxidoreductase</keyword>
<evidence type="ECO:0000256" key="1">
    <source>
        <dbReference type="ARBA" id="ARBA00008331"/>
    </source>
</evidence>
<comment type="function">
    <text evidence="6">Specifically catalyzes the NAD or NADP-dependent dehydrogenation of L-aspartate to iminoaspartate.</text>
</comment>
<evidence type="ECO:0000259" key="8">
    <source>
        <dbReference type="Pfam" id="PF03447"/>
    </source>
</evidence>
<feature type="domain" description="Aspartate dehydrogenase" evidence="7">
    <location>
        <begin position="165"/>
        <end position="251"/>
    </location>
</feature>
<evidence type="ECO:0000256" key="3">
    <source>
        <dbReference type="ARBA" id="ARBA00022857"/>
    </source>
</evidence>
<proteinExistence type="inferred from homology"/>
<evidence type="ECO:0000313" key="9">
    <source>
        <dbReference type="EMBL" id="NYZ20975.1"/>
    </source>
</evidence>
<evidence type="ECO:0000256" key="6">
    <source>
        <dbReference type="HAMAP-Rule" id="MF_01265"/>
    </source>
</evidence>
<feature type="binding site" evidence="6">
    <location>
        <position position="118"/>
    </location>
    <ligand>
        <name>NAD(+)</name>
        <dbReference type="ChEBI" id="CHEBI:57540"/>
    </ligand>
</feature>
<comment type="caution">
    <text evidence="9">The sequence shown here is derived from an EMBL/GenBank/DDBJ whole genome shotgun (WGS) entry which is preliminary data.</text>
</comment>